<proteinExistence type="predicted"/>
<dbReference type="RefSeq" id="WP_340344689.1">
    <property type="nucleotide sequence ID" value="NZ_JBBKZT010000011.1"/>
</dbReference>
<comment type="caution">
    <text evidence="2">The sequence shown here is derived from an EMBL/GenBank/DDBJ whole genome shotgun (WGS) entry which is preliminary data.</text>
</comment>
<dbReference type="Proteomes" id="UP001385892">
    <property type="component" value="Unassembled WGS sequence"/>
</dbReference>
<name>A0ABU8WPU7_9BURK</name>
<accession>A0ABU8WPU7</accession>
<evidence type="ECO:0000256" key="1">
    <source>
        <dbReference type="SAM" id="MobiDB-lite"/>
    </source>
</evidence>
<protein>
    <submittedName>
        <fullName evidence="2">Uncharacterized protein</fullName>
    </submittedName>
</protein>
<dbReference type="EMBL" id="JBBKZT010000011">
    <property type="protein sequence ID" value="MEJ8849557.1"/>
    <property type="molecule type" value="Genomic_DNA"/>
</dbReference>
<evidence type="ECO:0000313" key="3">
    <source>
        <dbReference type="Proteomes" id="UP001385892"/>
    </source>
</evidence>
<feature type="region of interest" description="Disordered" evidence="1">
    <location>
        <begin position="1"/>
        <end position="25"/>
    </location>
</feature>
<reference evidence="2 3" key="1">
    <citation type="submission" date="2024-03" db="EMBL/GenBank/DDBJ databases">
        <title>Novel species of the genus Variovorax.</title>
        <authorList>
            <person name="Liu Q."/>
            <person name="Xin Y.-H."/>
        </authorList>
    </citation>
    <scope>NUCLEOTIDE SEQUENCE [LARGE SCALE GENOMIC DNA]</scope>
    <source>
        <strain evidence="2 3">KACC 18900</strain>
    </source>
</reference>
<gene>
    <name evidence="2" type="ORF">WKW82_23105</name>
</gene>
<sequence>MQPAASTLPAEPVATTQVAAPQRSAPAADDLAARVAQLEAEVAALKVGQGLAKAPLAPAAPADAPEAADITFRQEATDPAWSRTATQQVRQAIGQVDPMLSQRLQTIDCRTRNCRLEFAPGDDANSVEALLPRVITELDSAFAFARTQTMDHGTGRLGTVLFLSR</sequence>
<evidence type="ECO:0000313" key="2">
    <source>
        <dbReference type="EMBL" id="MEJ8849557.1"/>
    </source>
</evidence>
<keyword evidence="3" id="KW-1185">Reference proteome</keyword>
<organism evidence="2 3">
    <name type="scientific">Variovorax rhizosphaerae</name>
    <dbReference type="NCBI Taxonomy" id="1836200"/>
    <lineage>
        <taxon>Bacteria</taxon>
        <taxon>Pseudomonadati</taxon>
        <taxon>Pseudomonadota</taxon>
        <taxon>Betaproteobacteria</taxon>
        <taxon>Burkholderiales</taxon>
        <taxon>Comamonadaceae</taxon>
        <taxon>Variovorax</taxon>
    </lineage>
</organism>